<keyword evidence="1" id="KW-0802">TPR repeat</keyword>
<dbReference type="EMBL" id="CP095073">
    <property type="protein sequence ID" value="UOQ45319.1"/>
    <property type="molecule type" value="Genomic_DNA"/>
</dbReference>
<dbReference type="SUPFAM" id="SSF47413">
    <property type="entry name" value="lambda repressor-like DNA-binding domains"/>
    <property type="match status" value="1"/>
</dbReference>
<organism evidence="3 4">
    <name type="scientific">Halobacillus salinarum</name>
    <dbReference type="NCBI Taxonomy" id="2932257"/>
    <lineage>
        <taxon>Bacteria</taxon>
        <taxon>Bacillati</taxon>
        <taxon>Bacillota</taxon>
        <taxon>Bacilli</taxon>
        <taxon>Bacillales</taxon>
        <taxon>Bacillaceae</taxon>
        <taxon>Halobacillus</taxon>
    </lineage>
</organism>
<dbReference type="Gene3D" id="1.10.260.40">
    <property type="entry name" value="lambda repressor-like DNA-binding domains"/>
    <property type="match status" value="1"/>
</dbReference>
<dbReference type="InterPro" id="IPR010982">
    <property type="entry name" value="Lambda_DNA-bd_dom_sf"/>
</dbReference>
<dbReference type="CDD" id="cd00093">
    <property type="entry name" value="HTH_XRE"/>
    <property type="match status" value="1"/>
</dbReference>
<dbReference type="SMART" id="SM00530">
    <property type="entry name" value="HTH_XRE"/>
    <property type="match status" value="1"/>
</dbReference>
<dbReference type="RefSeq" id="WP_244711950.1">
    <property type="nucleotide sequence ID" value="NZ_CP095073.1"/>
</dbReference>
<protein>
    <submittedName>
        <fullName evidence="3">Helix-turn-helix domain-containing protein</fullName>
    </submittedName>
</protein>
<dbReference type="PROSITE" id="PS50005">
    <property type="entry name" value="TPR"/>
    <property type="match status" value="1"/>
</dbReference>
<evidence type="ECO:0000313" key="4">
    <source>
        <dbReference type="Proteomes" id="UP000831787"/>
    </source>
</evidence>
<gene>
    <name evidence="3" type="ORF">MUN89_05055</name>
</gene>
<dbReference type="Gene3D" id="1.25.40.10">
    <property type="entry name" value="Tetratricopeptide repeat domain"/>
    <property type="match status" value="1"/>
</dbReference>
<name>A0ABY4EMB7_9BACI</name>
<dbReference type="InterPro" id="IPR011990">
    <property type="entry name" value="TPR-like_helical_dom_sf"/>
</dbReference>
<sequence length="424" mass="49159">MGISGRIIKYVRKEKGVTQEWLAEGICSISYLSKVENETLEPSSEILDLLGERLGIAQGERRGEQRELLEKELFHWYHLMKHDQHMKAAQKYIELSSCFPHPIYTELNDYYDLFRFRFEVAAKQTVMVNAEVHTLMQWHPHWTGDRHYLASKMLGFYYHLTGEHHKALDYFLAAEQQTDRTIDNVDPELFYYLAVTYLEIGLPLKAISNVQESLQLYHEALNEKAVLKCKLLLAESFHAIGDHEEAHKTVKKILALQDKKEHAEIAGKAYLLSGTIAVRKGNAKLALDSFYQALTYLEASIGETAAVYYGLARAHYELGEEEQAISCIQHAFQETSDTKQHYRLYMLHASVTNTADTLACMNKLEYEILPYFLARGDREDYLRGMEMLAEIFLEKEEYRKSAMVYREAARYRTNQYEAFGMNGR</sequence>
<dbReference type="SMART" id="SM00028">
    <property type="entry name" value="TPR"/>
    <property type="match status" value="6"/>
</dbReference>
<dbReference type="InterPro" id="IPR001387">
    <property type="entry name" value="Cro/C1-type_HTH"/>
</dbReference>
<dbReference type="Proteomes" id="UP000831787">
    <property type="component" value="Chromosome"/>
</dbReference>
<dbReference type="SUPFAM" id="SSF48452">
    <property type="entry name" value="TPR-like"/>
    <property type="match status" value="1"/>
</dbReference>
<keyword evidence="4" id="KW-1185">Reference proteome</keyword>
<proteinExistence type="predicted"/>
<dbReference type="PROSITE" id="PS50943">
    <property type="entry name" value="HTH_CROC1"/>
    <property type="match status" value="1"/>
</dbReference>
<evidence type="ECO:0000259" key="2">
    <source>
        <dbReference type="PROSITE" id="PS50943"/>
    </source>
</evidence>
<reference evidence="3 4" key="1">
    <citation type="submission" date="2022-04" db="EMBL/GenBank/DDBJ databases">
        <title>Halobacillus sp. isolated from saltern.</title>
        <authorList>
            <person name="Won M."/>
            <person name="Lee C.-M."/>
            <person name="Woen H.-Y."/>
            <person name="Kwon S.-W."/>
        </authorList>
    </citation>
    <scope>NUCLEOTIDE SEQUENCE [LARGE SCALE GENOMIC DNA]</scope>
    <source>
        <strain evidence="3 4">SSBR10-3</strain>
    </source>
</reference>
<evidence type="ECO:0000256" key="1">
    <source>
        <dbReference type="PROSITE-ProRule" id="PRU00339"/>
    </source>
</evidence>
<accession>A0ABY4EMB7</accession>
<evidence type="ECO:0000313" key="3">
    <source>
        <dbReference type="EMBL" id="UOQ45319.1"/>
    </source>
</evidence>
<dbReference type="InterPro" id="IPR019734">
    <property type="entry name" value="TPR_rpt"/>
</dbReference>
<dbReference type="Pfam" id="PF01381">
    <property type="entry name" value="HTH_3"/>
    <property type="match status" value="1"/>
</dbReference>
<feature type="repeat" description="TPR" evidence="1">
    <location>
        <begin position="305"/>
        <end position="338"/>
    </location>
</feature>
<feature type="domain" description="HTH cro/C1-type" evidence="2">
    <location>
        <begin position="8"/>
        <end position="61"/>
    </location>
</feature>